<organism evidence="1 2">
    <name type="scientific">Brassica rapa subsp. trilocularis</name>
    <dbReference type="NCBI Taxonomy" id="1813537"/>
    <lineage>
        <taxon>Eukaryota</taxon>
        <taxon>Viridiplantae</taxon>
        <taxon>Streptophyta</taxon>
        <taxon>Embryophyta</taxon>
        <taxon>Tracheophyta</taxon>
        <taxon>Spermatophyta</taxon>
        <taxon>Magnoliopsida</taxon>
        <taxon>eudicotyledons</taxon>
        <taxon>Gunneridae</taxon>
        <taxon>Pentapetalae</taxon>
        <taxon>rosids</taxon>
        <taxon>malvids</taxon>
        <taxon>Brassicales</taxon>
        <taxon>Brassicaceae</taxon>
        <taxon>Brassiceae</taxon>
        <taxon>Brassica</taxon>
    </lineage>
</organism>
<proteinExistence type="predicted"/>
<evidence type="ECO:0000313" key="2">
    <source>
        <dbReference type="Proteomes" id="UP000823674"/>
    </source>
</evidence>
<comment type="caution">
    <text evidence="1">The sequence shown here is derived from an EMBL/GenBank/DDBJ whole genome shotgun (WGS) entry which is preliminary data.</text>
</comment>
<keyword evidence="2" id="KW-1185">Reference proteome</keyword>
<protein>
    <recommendedName>
        <fullName evidence="3">Secreted protein</fullName>
    </recommendedName>
</protein>
<evidence type="ECO:0000313" key="1">
    <source>
        <dbReference type="EMBL" id="KAG5373689.1"/>
    </source>
</evidence>
<reference evidence="1 2" key="1">
    <citation type="submission" date="2021-03" db="EMBL/GenBank/DDBJ databases">
        <authorList>
            <person name="King G.J."/>
            <person name="Bancroft I."/>
            <person name="Baten A."/>
            <person name="Bloomfield J."/>
            <person name="Borpatragohain P."/>
            <person name="He Z."/>
            <person name="Irish N."/>
            <person name="Irwin J."/>
            <person name="Liu K."/>
            <person name="Mauleon R.P."/>
            <person name="Moore J."/>
            <person name="Morris R."/>
            <person name="Ostergaard L."/>
            <person name="Wang B."/>
            <person name="Wells R."/>
        </authorList>
    </citation>
    <scope>NUCLEOTIDE SEQUENCE [LARGE SCALE GENOMIC DNA]</scope>
    <source>
        <strain evidence="1">R-o-18</strain>
        <tissue evidence="1">Leaf</tissue>
    </source>
</reference>
<dbReference type="Proteomes" id="UP000823674">
    <property type="component" value="Unassembled WGS sequence"/>
</dbReference>
<accession>A0ABQ7KH49</accession>
<gene>
    <name evidence="1" type="primary">SC292g500030.1_BraROA</name>
    <name evidence="1" type="ORF">IGI04_042996</name>
</gene>
<name>A0ABQ7KH49_BRACM</name>
<evidence type="ECO:0008006" key="3">
    <source>
        <dbReference type="Google" id="ProtNLM"/>
    </source>
</evidence>
<sequence length="87" mass="10108">MRVLTHISILPTFSCGPRPWPAVNETWTDPGTNSYSMLTTHITVWPFQWTVRVVIRVRVQDSELYQQSDHTYQHAAHGRGLYRVTDP</sequence>
<dbReference type="EMBL" id="JADBGQ010000138">
    <property type="protein sequence ID" value="KAG5373689.1"/>
    <property type="molecule type" value="Genomic_DNA"/>
</dbReference>